<dbReference type="STRING" id="763034.HMPREF9446_03676"/>
<sequence>MEIKDFIENFAEQFDDTAVEMLSAETKFRELDEWSSLIALSVIAMVDEVYGITINGEDIRSSQTISDLFNRIADRK</sequence>
<dbReference type="RefSeq" id="WP_009126883.1">
    <property type="nucleotide sequence ID" value="NZ_GL882693.1"/>
</dbReference>
<keyword evidence="2" id="KW-1185">Reference proteome</keyword>
<proteinExistence type="predicted"/>
<dbReference type="EMBL" id="AFBN01000101">
    <property type="protein sequence ID" value="EGF50996.1"/>
    <property type="molecule type" value="Genomic_DNA"/>
</dbReference>
<dbReference type="GeneID" id="86051025"/>
<accession>F3PY28</accession>
<reference evidence="1 2" key="1">
    <citation type="submission" date="2011-02" db="EMBL/GenBank/DDBJ databases">
        <authorList>
            <person name="Weinstock G."/>
            <person name="Sodergren E."/>
            <person name="Clifton S."/>
            <person name="Fulton L."/>
            <person name="Fulton B."/>
            <person name="Courtney L."/>
            <person name="Fronick C."/>
            <person name="Harrison M."/>
            <person name="Strong C."/>
            <person name="Farmer C."/>
            <person name="Delahaunty K."/>
            <person name="Markovic C."/>
            <person name="Hall O."/>
            <person name="Minx P."/>
            <person name="Tomlinson C."/>
            <person name="Mitreva M."/>
            <person name="Hou S."/>
            <person name="Chen J."/>
            <person name="Wollam A."/>
            <person name="Pepin K.H."/>
            <person name="Johnson M."/>
            <person name="Bhonagiri V."/>
            <person name="Zhang X."/>
            <person name="Suruliraj S."/>
            <person name="Warren W."/>
            <person name="Chinwalla A."/>
            <person name="Mardis E.R."/>
            <person name="Wilson R.K."/>
        </authorList>
    </citation>
    <scope>NUCLEOTIDE SEQUENCE [LARGE SCALE GENOMIC DNA]</scope>
    <source>
        <strain evidence="1 2">YIT 12057</strain>
    </source>
</reference>
<dbReference type="eggNOG" id="COG0236">
    <property type="taxonomic scope" value="Bacteria"/>
</dbReference>
<organism evidence="1 2">
    <name type="scientific">Bacteroides fluxus YIT 12057</name>
    <dbReference type="NCBI Taxonomy" id="763034"/>
    <lineage>
        <taxon>Bacteria</taxon>
        <taxon>Pseudomonadati</taxon>
        <taxon>Bacteroidota</taxon>
        <taxon>Bacteroidia</taxon>
        <taxon>Bacteroidales</taxon>
        <taxon>Bacteroidaceae</taxon>
        <taxon>Bacteroides</taxon>
    </lineage>
</organism>
<evidence type="ECO:0000313" key="2">
    <source>
        <dbReference type="Proteomes" id="UP000003416"/>
    </source>
</evidence>
<name>F3PY28_9BACE</name>
<dbReference type="Gene3D" id="1.10.1200.10">
    <property type="entry name" value="ACP-like"/>
    <property type="match status" value="1"/>
</dbReference>
<protein>
    <submittedName>
        <fullName evidence="1">Uncharacterized protein</fullName>
    </submittedName>
</protein>
<dbReference type="Proteomes" id="UP000003416">
    <property type="component" value="Unassembled WGS sequence"/>
</dbReference>
<dbReference type="HOGENOM" id="CLU_108696_20_5_10"/>
<evidence type="ECO:0000313" key="1">
    <source>
        <dbReference type="EMBL" id="EGF50996.1"/>
    </source>
</evidence>
<dbReference type="InterPro" id="IPR036736">
    <property type="entry name" value="ACP-like_sf"/>
</dbReference>
<gene>
    <name evidence="1" type="ORF">HMPREF9446_03676</name>
</gene>
<comment type="caution">
    <text evidence="1">The sequence shown here is derived from an EMBL/GenBank/DDBJ whole genome shotgun (WGS) entry which is preliminary data.</text>
</comment>
<dbReference type="SUPFAM" id="SSF47336">
    <property type="entry name" value="ACP-like"/>
    <property type="match status" value="1"/>
</dbReference>
<dbReference type="AlphaFoldDB" id="F3PY28"/>